<evidence type="ECO:0000313" key="3">
    <source>
        <dbReference type="Proteomes" id="UP000006055"/>
    </source>
</evidence>
<gene>
    <name evidence="2" type="ordered locus">Desti_0865</name>
</gene>
<sequence>MFLSRLNVSGFKSYTEPVVVDFDEKISVIIGSNGVGKSNALDAIAWALGEDDLTRLRCGDRKDLLFSGSEITPPVEEARVELTFSGNGTEILASRALTTSGKEEFLVQNESLGSASDYRATLANLGLGYARRNIVRQERLTDFFFKAAPDRRRYILRYVTADTEFDRINTLFQEYLDALIPGSYGRIFLDEIGEDADVEVTFPKKGAKRGVLLSGGERASTALALKLALFSMAPGPMYMLDEVEPSLDWTHNHNMQELLKKLAEHRQLIIVTHFQSTIRMARTVHGVRIRPDGSSWLKFHFVMDERLFKIYKCC</sequence>
<dbReference type="SUPFAM" id="SSF52540">
    <property type="entry name" value="P-loop containing nucleoside triphosphate hydrolases"/>
    <property type="match status" value="1"/>
</dbReference>
<dbReference type="PANTHER" id="PTHR43977">
    <property type="entry name" value="STRUCTURAL MAINTENANCE OF CHROMOSOMES PROTEIN 3"/>
    <property type="match status" value="1"/>
</dbReference>
<dbReference type="EMBL" id="CP003360">
    <property type="protein sequence ID" value="AFM23588.1"/>
    <property type="molecule type" value="Genomic_DNA"/>
</dbReference>
<proteinExistence type="predicted"/>
<dbReference type="OrthoDB" id="9784297at2"/>
<protein>
    <submittedName>
        <fullName evidence="2">RecF/RecN/SMC N-terminal domain-containing protein</fullName>
    </submittedName>
</protein>
<dbReference type="AlphaFoldDB" id="I4C1Z7"/>
<dbReference type="Pfam" id="PF02463">
    <property type="entry name" value="SMC_N"/>
    <property type="match status" value="1"/>
</dbReference>
<feature type="domain" description="RecF/RecN/SMC N-terminal" evidence="1">
    <location>
        <begin position="2"/>
        <end position="291"/>
    </location>
</feature>
<name>I4C1Z7_DESTA</name>
<dbReference type="InterPro" id="IPR003395">
    <property type="entry name" value="RecF/RecN/SMC_N"/>
</dbReference>
<dbReference type="HOGENOM" id="CLU_884894_0_0_7"/>
<evidence type="ECO:0000259" key="1">
    <source>
        <dbReference type="Pfam" id="PF02463"/>
    </source>
</evidence>
<evidence type="ECO:0000313" key="2">
    <source>
        <dbReference type="EMBL" id="AFM23588.1"/>
    </source>
</evidence>
<dbReference type="STRING" id="706587.Desti_0865"/>
<dbReference type="RefSeq" id="WP_014808744.1">
    <property type="nucleotide sequence ID" value="NC_018025.1"/>
</dbReference>
<dbReference type="KEGG" id="dti:Desti_0865"/>
<dbReference type="eggNOG" id="COG1196">
    <property type="taxonomic scope" value="Bacteria"/>
</dbReference>
<keyword evidence="3" id="KW-1185">Reference proteome</keyword>
<dbReference type="InterPro" id="IPR027417">
    <property type="entry name" value="P-loop_NTPase"/>
</dbReference>
<dbReference type="Proteomes" id="UP000006055">
    <property type="component" value="Chromosome"/>
</dbReference>
<reference evidence="3" key="1">
    <citation type="submission" date="2012-06" db="EMBL/GenBank/DDBJ databases">
        <title>Complete sequence of chromosome of Desulfomonile tiedjei DSM 6799.</title>
        <authorList>
            <person name="Lucas S."/>
            <person name="Copeland A."/>
            <person name="Lapidus A."/>
            <person name="Glavina del Rio T."/>
            <person name="Dalin E."/>
            <person name="Tice H."/>
            <person name="Bruce D."/>
            <person name="Goodwin L."/>
            <person name="Pitluck S."/>
            <person name="Peters L."/>
            <person name="Ovchinnikova G."/>
            <person name="Zeytun A."/>
            <person name="Lu M."/>
            <person name="Kyrpides N."/>
            <person name="Mavromatis K."/>
            <person name="Ivanova N."/>
            <person name="Brettin T."/>
            <person name="Detter J.C."/>
            <person name="Han C."/>
            <person name="Larimer F."/>
            <person name="Land M."/>
            <person name="Hauser L."/>
            <person name="Markowitz V."/>
            <person name="Cheng J.-F."/>
            <person name="Hugenholtz P."/>
            <person name="Woyke T."/>
            <person name="Wu D."/>
            <person name="Spring S."/>
            <person name="Schroeder M."/>
            <person name="Brambilla E."/>
            <person name="Klenk H.-P."/>
            <person name="Eisen J.A."/>
        </authorList>
    </citation>
    <scope>NUCLEOTIDE SEQUENCE [LARGE SCALE GENOMIC DNA]</scope>
    <source>
        <strain evidence="3">ATCC 49306 / DSM 6799 / DCB-1</strain>
    </source>
</reference>
<accession>I4C1Z7</accession>
<dbReference type="Gene3D" id="3.40.50.300">
    <property type="entry name" value="P-loop containing nucleotide triphosphate hydrolases"/>
    <property type="match status" value="1"/>
</dbReference>
<organism evidence="2 3">
    <name type="scientific">Desulfomonile tiedjei (strain ATCC 49306 / DSM 6799 / DCB-1)</name>
    <dbReference type="NCBI Taxonomy" id="706587"/>
    <lineage>
        <taxon>Bacteria</taxon>
        <taxon>Pseudomonadati</taxon>
        <taxon>Thermodesulfobacteriota</taxon>
        <taxon>Desulfomonilia</taxon>
        <taxon>Desulfomonilales</taxon>
        <taxon>Desulfomonilaceae</taxon>
        <taxon>Desulfomonile</taxon>
    </lineage>
</organism>